<name>A0A329RQ74_9STRA</name>
<dbReference type="AlphaFoldDB" id="A0A329RQ74"/>
<feature type="region of interest" description="Disordered" evidence="2">
    <location>
        <begin position="190"/>
        <end position="231"/>
    </location>
</feature>
<evidence type="ECO:0000313" key="3">
    <source>
        <dbReference type="EMBL" id="RAW26359.1"/>
    </source>
</evidence>
<accession>A0A329RQ74</accession>
<feature type="region of interest" description="Disordered" evidence="2">
    <location>
        <begin position="970"/>
        <end position="1023"/>
    </location>
</feature>
<feature type="coiled-coil region" evidence="1">
    <location>
        <begin position="440"/>
        <end position="625"/>
    </location>
</feature>
<feature type="coiled-coil region" evidence="1">
    <location>
        <begin position="345"/>
        <end position="379"/>
    </location>
</feature>
<dbReference type="VEuPathDB" id="FungiDB:PC110_g17233"/>
<feature type="compositionally biased region" description="Polar residues" evidence="2">
    <location>
        <begin position="58"/>
        <end position="73"/>
    </location>
</feature>
<gene>
    <name evidence="3" type="ORF">PC110_g17233</name>
</gene>
<dbReference type="Proteomes" id="UP000251314">
    <property type="component" value="Unassembled WGS sequence"/>
</dbReference>
<feature type="coiled-coil region" evidence="1">
    <location>
        <begin position="738"/>
        <end position="890"/>
    </location>
</feature>
<dbReference type="STRING" id="29920.A0A329RQ74"/>
<feature type="coiled-coil region" evidence="1">
    <location>
        <begin position="232"/>
        <end position="266"/>
    </location>
</feature>
<feature type="region of interest" description="Disordered" evidence="2">
    <location>
        <begin position="1"/>
        <end position="146"/>
    </location>
</feature>
<proteinExistence type="predicted"/>
<evidence type="ECO:0000256" key="2">
    <source>
        <dbReference type="SAM" id="MobiDB-lite"/>
    </source>
</evidence>
<feature type="compositionally biased region" description="Polar residues" evidence="2">
    <location>
        <begin position="211"/>
        <end position="231"/>
    </location>
</feature>
<keyword evidence="4" id="KW-1185">Reference proteome</keyword>
<dbReference type="OrthoDB" id="67805at2759"/>
<dbReference type="Gene3D" id="1.10.287.1490">
    <property type="match status" value="1"/>
</dbReference>
<feature type="compositionally biased region" description="Low complexity" evidence="2">
    <location>
        <begin position="200"/>
        <end position="210"/>
    </location>
</feature>
<sequence>MEKAHGLRQPSPPMKPGGSKRSAVPPRGAFSAQMLRPPSTPTDSSLPDEFNGEINDYSFVTSRRGSSEVNNQASSPPPPPPPLYHSSPRVRRPMTARTSSSVKGIPTGQTPLGSVKSKAASPSNNDEDAKKQNMDNPTPSVHPIDTLSRKLRQQAMELTHVYEELEKQNVKIDAYKQQIEDQKLQLEKLREKRRKSLDGSSKTSRSSRTTALEQQKRSTQMMIGTPSTGASLGQKREELDCILKEAEREKKKYQLAAKRIEKALVELQVFQNDRMEKLLPSEGELNQVEESCDFQAVLNEQRAYIRVLEEAVHLKATDFEITGHEELLVVLAELRHTIYEQEKDVQEKANVLASIQQQLEQEQQQHLETKNILASTQKQEEEIANRFHEQESAFHVRIHQVEQQLLEKDRHLNQLHSVSTDAQHTEEALQNRLTVATKTQNLTQAKLQDATRSIKSLQEQLHGITSKYKEAQQQVGSLREESSKKQSHLDEMNALQEELLGSVDKYVGKVKKSRDKVDRLEAELESCKEKEALTQKQLQEAARSSDERVSILKAEVDAAEQRTQQIQAQRTALEQEKNRLEDALAEVQQQLEGQEQERNEQQQEIAEKEQRYHQMEEAVAELEAALSTVLMMMLGKTPDPSEKQSMTEDEEDDTDKHAFLLDQSVLRELETCCQALNTLTTENGPKQSTTLCSSFTKILARVATIGERVVNEVNRALASWARERTNLVETCATLDATAKMCQNEMEKRHDEIQDYREQLAERASEVEAYAMQLDTLDEQLRSAQAECEAFYALEEHATRQEEALQAKQALIRDLSAENDRLSAVENAYSVQVATNARYSQRLEDQHEAIKEQKQCAKELEQALENAANFAEEQNECNQQLQSQLAEMEISQRKQADLAKTLEVQNAAFSSRFLRLIKQYTTFLRPVAATDRSLQDHLNLFDAEFQNGDIPRLLQLFPALLEEYISTCTSNPIDSRGGNKSSITSNSTKKKPHRVSPDKPQIEMATTKWQPPTPEPPSSKTPSLPIVLNAAVTRNHRYSIPAEKEEAQLAEQLELIRGAFQSYKGDVETER</sequence>
<evidence type="ECO:0000256" key="1">
    <source>
        <dbReference type="SAM" id="Coils"/>
    </source>
</evidence>
<dbReference type="EMBL" id="MJFZ01000658">
    <property type="protein sequence ID" value="RAW26359.1"/>
    <property type="molecule type" value="Genomic_DNA"/>
</dbReference>
<feature type="compositionally biased region" description="Polar residues" evidence="2">
    <location>
        <begin position="96"/>
        <end position="112"/>
    </location>
</feature>
<organism evidence="3 4">
    <name type="scientific">Phytophthora cactorum</name>
    <dbReference type="NCBI Taxonomy" id="29920"/>
    <lineage>
        <taxon>Eukaryota</taxon>
        <taxon>Sar</taxon>
        <taxon>Stramenopiles</taxon>
        <taxon>Oomycota</taxon>
        <taxon>Peronosporomycetes</taxon>
        <taxon>Peronosporales</taxon>
        <taxon>Peronosporaceae</taxon>
        <taxon>Phytophthora</taxon>
    </lineage>
</organism>
<reference evidence="3 4" key="1">
    <citation type="submission" date="2018-01" db="EMBL/GenBank/DDBJ databases">
        <title>Draft genome of the strawberry crown rot pathogen Phytophthora cactorum.</title>
        <authorList>
            <person name="Armitage A.D."/>
            <person name="Lysoe E."/>
            <person name="Nellist C.F."/>
            <person name="Harrison R.J."/>
            <person name="Brurberg M.B."/>
        </authorList>
    </citation>
    <scope>NUCLEOTIDE SEQUENCE [LARGE SCALE GENOMIC DNA]</scope>
    <source>
        <strain evidence="3 4">10300</strain>
    </source>
</reference>
<protein>
    <submittedName>
        <fullName evidence="3">Uncharacterized protein</fullName>
    </submittedName>
</protein>
<keyword evidence="1" id="KW-0175">Coiled coil</keyword>
<evidence type="ECO:0000313" key="4">
    <source>
        <dbReference type="Proteomes" id="UP000251314"/>
    </source>
</evidence>
<comment type="caution">
    <text evidence="3">The sequence shown here is derived from an EMBL/GenBank/DDBJ whole genome shotgun (WGS) entry which is preliminary data.</text>
</comment>